<accession>A0A2G9X0G9</accession>
<name>A0A2G9X0G9_9HYPH</name>
<dbReference type="Gene3D" id="1.10.3720.10">
    <property type="entry name" value="MetI-like"/>
    <property type="match status" value="1"/>
</dbReference>
<feature type="transmembrane region" description="Helical" evidence="7">
    <location>
        <begin position="99"/>
        <end position="120"/>
    </location>
</feature>
<evidence type="ECO:0000259" key="8">
    <source>
        <dbReference type="PROSITE" id="PS50928"/>
    </source>
</evidence>
<dbReference type="Pfam" id="PF00528">
    <property type="entry name" value="BPD_transp_1"/>
    <property type="match status" value="1"/>
</dbReference>
<dbReference type="InterPro" id="IPR035906">
    <property type="entry name" value="MetI-like_sf"/>
</dbReference>
<reference evidence="9 10" key="1">
    <citation type="submission" date="2017-08" db="EMBL/GenBank/DDBJ databases">
        <title>Pleomorphomonas carboxidotrophicus sp. nov., a new mesophilic hydrogenogenic carboxidotroph.</title>
        <authorList>
            <person name="Esquivel-Elizondo S."/>
            <person name="Krajmalnik-Brown R."/>
            <person name="Maldonado J."/>
        </authorList>
    </citation>
    <scope>NUCLEOTIDE SEQUENCE [LARGE SCALE GENOMIC DNA]</scope>
    <source>
        <strain evidence="9 10">SVCO-16</strain>
    </source>
</reference>
<dbReference type="PANTHER" id="PTHR30151:SF41">
    <property type="entry name" value="ABC TRANSPORTER PERMEASE PROTEIN"/>
    <property type="match status" value="1"/>
</dbReference>
<evidence type="ECO:0000256" key="1">
    <source>
        <dbReference type="ARBA" id="ARBA00004651"/>
    </source>
</evidence>
<comment type="caution">
    <text evidence="9">The sequence shown here is derived from an EMBL/GenBank/DDBJ whole genome shotgun (WGS) entry which is preliminary data.</text>
</comment>
<keyword evidence="10" id="KW-1185">Reference proteome</keyword>
<feature type="transmembrane region" description="Helical" evidence="7">
    <location>
        <begin position="16"/>
        <end position="40"/>
    </location>
</feature>
<evidence type="ECO:0000256" key="7">
    <source>
        <dbReference type="RuleBase" id="RU363032"/>
    </source>
</evidence>
<feature type="transmembrane region" description="Helical" evidence="7">
    <location>
        <begin position="65"/>
        <end position="87"/>
    </location>
</feature>
<feature type="transmembrane region" description="Helical" evidence="7">
    <location>
        <begin position="223"/>
        <end position="244"/>
    </location>
</feature>
<feature type="domain" description="ABC transmembrane type-1" evidence="8">
    <location>
        <begin position="61"/>
        <end position="241"/>
    </location>
</feature>
<keyword evidence="6 7" id="KW-0472">Membrane</keyword>
<evidence type="ECO:0000313" key="9">
    <source>
        <dbReference type="EMBL" id="PIP00436.1"/>
    </source>
</evidence>
<sequence length="253" mass="26793">MSSAALASVSHVVRRYWAVALVVAGWQIWVSAAGLSSIVLPGPLAVLKDFAGDPLSYAEPAGRTFAVALAGLLLGFALGGGLAVLSWSSRILNGLLTPLGLIFTSIPVVTLIPIIARMLGYDVRTVIAIVALICFFPAFVYVGAGLRALPPGSDDLFRVFGGSRRQRFLRLVLPSSIPNLMLAFRLTAPEAVLAAVVAEFLMGTDGLGYMFRKAAGEFDTERALATSLIATITSVACFGLALAAERRVLRRWT</sequence>
<keyword evidence="5 7" id="KW-1133">Transmembrane helix</keyword>
<comment type="subcellular location">
    <subcellularLocation>
        <location evidence="1 7">Cell membrane</location>
        <topology evidence="1 7">Multi-pass membrane protein</topology>
    </subcellularLocation>
</comment>
<dbReference type="GO" id="GO:0055085">
    <property type="term" value="P:transmembrane transport"/>
    <property type="evidence" value="ECO:0007669"/>
    <property type="project" value="InterPro"/>
</dbReference>
<protein>
    <submittedName>
        <fullName evidence="9">ABC transporter</fullName>
    </submittedName>
</protein>
<evidence type="ECO:0000256" key="4">
    <source>
        <dbReference type="ARBA" id="ARBA00022692"/>
    </source>
</evidence>
<dbReference type="CDD" id="cd06261">
    <property type="entry name" value="TM_PBP2"/>
    <property type="match status" value="1"/>
</dbReference>
<evidence type="ECO:0000256" key="5">
    <source>
        <dbReference type="ARBA" id="ARBA00022989"/>
    </source>
</evidence>
<evidence type="ECO:0000256" key="2">
    <source>
        <dbReference type="ARBA" id="ARBA00022448"/>
    </source>
</evidence>
<keyword evidence="4 7" id="KW-0812">Transmembrane</keyword>
<keyword evidence="2 7" id="KW-0813">Transport</keyword>
<evidence type="ECO:0000256" key="6">
    <source>
        <dbReference type="ARBA" id="ARBA00023136"/>
    </source>
</evidence>
<dbReference type="SUPFAM" id="SSF161098">
    <property type="entry name" value="MetI-like"/>
    <property type="match status" value="1"/>
</dbReference>
<keyword evidence="3" id="KW-1003">Cell membrane</keyword>
<proteinExistence type="inferred from homology"/>
<dbReference type="PROSITE" id="PS50928">
    <property type="entry name" value="ABC_TM1"/>
    <property type="match status" value="1"/>
</dbReference>
<gene>
    <name evidence="9" type="ORF">CJ014_06820</name>
</gene>
<comment type="similarity">
    <text evidence="7">Belongs to the binding-protein-dependent transport system permease family.</text>
</comment>
<evidence type="ECO:0000313" key="10">
    <source>
        <dbReference type="Proteomes" id="UP000231070"/>
    </source>
</evidence>
<dbReference type="InterPro" id="IPR000515">
    <property type="entry name" value="MetI-like"/>
</dbReference>
<dbReference type="Proteomes" id="UP000231070">
    <property type="component" value="Unassembled WGS sequence"/>
</dbReference>
<organism evidence="9 10">
    <name type="scientific">Pleomorphomonas carboxyditropha</name>
    <dbReference type="NCBI Taxonomy" id="2023338"/>
    <lineage>
        <taxon>Bacteria</taxon>
        <taxon>Pseudomonadati</taxon>
        <taxon>Pseudomonadota</taxon>
        <taxon>Alphaproteobacteria</taxon>
        <taxon>Hyphomicrobiales</taxon>
        <taxon>Pleomorphomonadaceae</taxon>
        <taxon>Pleomorphomonas</taxon>
    </lineage>
</organism>
<feature type="transmembrane region" description="Helical" evidence="7">
    <location>
        <begin position="126"/>
        <end position="146"/>
    </location>
</feature>
<dbReference type="PANTHER" id="PTHR30151">
    <property type="entry name" value="ALKANE SULFONATE ABC TRANSPORTER-RELATED, MEMBRANE SUBUNIT"/>
    <property type="match status" value="1"/>
</dbReference>
<dbReference type="GO" id="GO:0005886">
    <property type="term" value="C:plasma membrane"/>
    <property type="evidence" value="ECO:0007669"/>
    <property type="project" value="UniProtKB-SubCell"/>
</dbReference>
<dbReference type="EMBL" id="NQVN01000002">
    <property type="protein sequence ID" value="PIP00436.1"/>
    <property type="molecule type" value="Genomic_DNA"/>
</dbReference>
<evidence type="ECO:0000256" key="3">
    <source>
        <dbReference type="ARBA" id="ARBA00022475"/>
    </source>
</evidence>
<dbReference type="RefSeq" id="WP_100079770.1">
    <property type="nucleotide sequence ID" value="NZ_NQVN01000002.1"/>
</dbReference>
<dbReference type="AlphaFoldDB" id="A0A2G9X0G9"/>
<dbReference type="OrthoDB" id="7274389at2"/>